<dbReference type="GO" id="GO:0045943">
    <property type="term" value="P:positive regulation of transcription by RNA polymerase I"/>
    <property type="evidence" value="ECO:0007669"/>
    <property type="project" value="TreeGrafter"/>
</dbReference>
<dbReference type="InterPro" id="IPR022125">
    <property type="entry name" value="U3snoRNP10_N"/>
</dbReference>
<feature type="region of interest" description="Disordered" evidence="8">
    <location>
        <begin position="1393"/>
        <end position="1412"/>
    </location>
</feature>
<keyword evidence="3 7" id="KW-0690">Ribosome biogenesis</keyword>
<evidence type="ECO:0000259" key="9">
    <source>
        <dbReference type="SMART" id="SM01036"/>
    </source>
</evidence>
<feature type="compositionally biased region" description="Low complexity" evidence="8">
    <location>
        <begin position="1393"/>
        <end position="1411"/>
    </location>
</feature>
<dbReference type="RefSeq" id="XP_034097798.1">
    <property type="nucleotide sequence ID" value="XM_034241907.2"/>
</dbReference>
<dbReference type="Pfam" id="PF12397">
    <property type="entry name" value="U3snoRNP10"/>
    <property type="match status" value="1"/>
</dbReference>
<dbReference type="OrthoDB" id="31183at2759"/>
<comment type="subcellular location">
    <subcellularLocation>
        <location evidence="1 7">Nucleus</location>
        <location evidence="1 7">Nucleolus</location>
    </subcellularLocation>
</comment>
<sequence>MTTSLAQQLQKLAAPQTSSTLADARSRASILFDPKEAATKDRRAIYEIGVSGLHELTTFNPTFTEFQLTLFDEATLTLERAVEDTEVNQLLDASITKFLRLLSPYFMLRPAHMCFEWLLRRFQVHEYNREQVMALIMPYHETNTFVQVLQTMRLRSSDEDWFWLRKLQRPGVPLSKTAIVNRAASTPSFLSFICRSTHKAVKELGPRAHQLQAQLNFYATVVVGALQAAKPLRDWHIATILESVLRGLSSDTVDFVAAAYVIVAQLVSRTKLKEKVCNALLERVANCIFERLHTTALLLLIWIHDKQQAANPQFTPKTVLNLVCQKWLITALADLAKENVAIQAICMPLMRGAVAAIREEDASSVSHKQFLDNLLAEVPFSKTSAQQLINCYLDTFVEMESDATVTPMDTSSNDDGDDTIVIDSDDEMEPVKTNFQTWYTEFLAKLERRYPEAFDVSVKAALSSKNKSTNRQKALKLALGFRLNTTDEKAKAAYEKLYHYNDEWRLSAVQQLLKNLKVAKRRERSYQLLQECLSDRIKDDSPMVVSALLGLPTAEFVAMLGAEPFAKILCELLRKAQRQRQTQWDAVVPQAVQHLTTAAVSDGFDTNLLLLTLMPYLFPGSALNPREHAALLIILSSNFASKVPFLTRLEVNTEHEAFSVSKHRQQFLDVIASAGQPAQQQQALLDSVEQHGGVALLRGEALQLTHLLLLLTAFAKRELTPAESLHMLQRVQAYSKGFQFRLTKEGKDGSNAHQDYVSLQLYVDFLQTLAQNTQFGQLAAAPWTTMTDELRVSLLLLETLSSQVYADQAVSSTRREWTTALKDCLNHILPTAQEKLDFFCNFYVYETLPQLYAADGDYAVLRIRAFKLLQAVLRPRPRFINYSLTHVLRIANACNSPLQTFRQEALTTLEQLPLKTLDKHVAYLVESLLQRSSELTMDHEQYALVLHTILQTDKCTPREKLLLEKLRRTLLELICDVEQPAISTAALLKALKHMNNATMLTALLPLGLATLDNISKDETEQLQQLSWPYSDIYCAVIERFEGSVGLRVLTEQPTAWELIEASFKQHTTYLQLEQKLQPLPCVLLHSLTPETFEALPAKQKLALIQVIVGAATESDNDSIFLSAHRLLKRCTIDCQPLIEMISKMYSSSTAKTPPQKRRASVKSSSTKLDLTSESWKQGITLLELLEHKRQLLGAELLIPTLFELLQQCLSQEEHSHAEYPKQLILSSLLHCCDVSQAAGVQLAKVLPESCFRIEQVVQCLRNTQNPQTQQQALLFLTRCASLYPQQVLHKIVEIFTFVGSTVARHDDAFSLHIIRNVVETIIPTLLLQQQGIQRDRLVIPVLKVFADICTDVPVHRQLTLYETLFSVLSPSQHLWQFLCIVFEAQMLLEQAQQTPQPGNKGKGKQQQQQSKQLDKSRLEFARELTLMFKDPEVLLETCMNLLDYLAKLPQSKEAQAATPTPSGLSPEQQLFDVRNRSFKQLRHYKYLILDYLSGLSSSDEFQEKLANPKEQQLLELRSHYQQFILKTLSYVGVVNNALQVSSSTPSLEKYWRVLANHVHDVLDNAIGLLTPEAFLQVITDLMQHELVHVRIKVLELLVTKLMPPSDYFVKCQALHFAILFEPLGAIIDGILDATGNSSNSQPAQQAQLQQTALHALQLLAHRHGRDFLDECRELLAKLTRITKRRANVPKAVVGNVVLTLVEICASIKAHALAQLPKFAPQLTELLKEQVQQLLSQRQTPDYLCSALVTAMHKLFLTLPLFLGPYLVDIMGALIRLSTQLENPQLAQDKRTQALKLRLLDVWSAVAQGVEARILVPSCAKTYASLLEAQAYDELGMLMRQLLVPCIQHNSNADLQAVQDALSEFLLQALEFRLHMRGNSNIERQRIADIEVATIEAFVAWILKLSETSFRPMYAQVHKWAMERDALESQLTYFLLTNRIAEALKSLFVLFAGEFIDDAARLLHANNTQRPEFAEAEKVEDAVELLEAIISTLHHVFLHCSSDFVNDHRFSTLMSPIVDQLENQLVLANERDALQQALSNCIAQLAAATNDVLWKQLNQQVLLKTRTSSPEVRILAFNSSIAIARKLGESFAPLLPETMPFIAELLEDEHERVEKNTRNAVLELETILGEPVQKYL</sequence>
<dbReference type="InterPro" id="IPR011989">
    <property type="entry name" value="ARM-like"/>
</dbReference>
<dbReference type="GO" id="GO:0000462">
    <property type="term" value="P:maturation of SSU-rRNA from tricistronic rRNA transcript (SSU-rRNA, 5.8S rRNA, LSU-rRNA)"/>
    <property type="evidence" value="ECO:0007669"/>
    <property type="project" value="TreeGrafter"/>
</dbReference>
<evidence type="ECO:0000313" key="11">
    <source>
        <dbReference type="RefSeq" id="XP_034097798.1"/>
    </source>
</evidence>
<dbReference type="GO" id="GO:0032040">
    <property type="term" value="C:small-subunit processome"/>
    <property type="evidence" value="ECO:0007669"/>
    <property type="project" value="TreeGrafter"/>
</dbReference>
<name>A0A6P8WEU6_DROAB</name>
<dbReference type="Pfam" id="PF08146">
    <property type="entry name" value="BP28CT"/>
    <property type="match status" value="1"/>
</dbReference>
<protein>
    <recommendedName>
        <fullName evidence="7">HEAT repeat-containing protein 1</fullName>
    </recommendedName>
</protein>
<dbReference type="GO" id="GO:0034455">
    <property type="term" value="C:t-UTP complex"/>
    <property type="evidence" value="ECO:0007669"/>
    <property type="project" value="TreeGrafter"/>
</dbReference>
<evidence type="ECO:0000256" key="5">
    <source>
        <dbReference type="ARBA" id="ARBA00023242"/>
    </source>
</evidence>
<dbReference type="InterPro" id="IPR012954">
    <property type="entry name" value="BP28_C_dom"/>
</dbReference>
<reference evidence="11" key="1">
    <citation type="submission" date="2025-08" db="UniProtKB">
        <authorList>
            <consortium name="RefSeq"/>
        </authorList>
    </citation>
    <scope>IDENTIFICATION</scope>
    <source>
        <strain evidence="11">15112-1751.03</strain>
        <tissue evidence="11">Whole Adult</tissue>
    </source>
</reference>
<evidence type="ECO:0000256" key="6">
    <source>
        <dbReference type="ARBA" id="ARBA00023274"/>
    </source>
</evidence>
<evidence type="ECO:0000256" key="7">
    <source>
        <dbReference type="RuleBase" id="RU367065"/>
    </source>
</evidence>
<evidence type="ECO:0000313" key="10">
    <source>
        <dbReference type="Proteomes" id="UP000515160"/>
    </source>
</evidence>
<dbReference type="PANTHER" id="PTHR13457:SF1">
    <property type="entry name" value="HEAT REPEAT-CONTAINING PROTEIN 1"/>
    <property type="match status" value="1"/>
</dbReference>
<dbReference type="SUPFAM" id="SSF48371">
    <property type="entry name" value="ARM repeat"/>
    <property type="match status" value="2"/>
</dbReference>
<keyword evidence="6 7" id="KW-0687">Ribonucleoprotein</keyword>
<dbReference type="PANTHER" id="PTHR13457">
    <property type="entry name" value="BAP28"/>
    <property type="match status" value="1"/>
</dbReference>
<keyword evidence="10" id="KW-1185">Reference proteome</keyword>
<evidence type="ECO:0000256" key="8">
    <source>
        <dbReference type="SAM" id="MobiDB-lite"/>
    </source>
</evidence>
<evidence type="ECO:0000256" key="3">
    <source>
        <dbReference type="ARBA" id="ARBA00022517"/>
    </source>
</evidence>
<evidence type="ECO:0000256" key="1">
    <source>
        <dbReference type="ARBA" id="ARBA00004604"/>
    </source>
</evidence>
<comment type="function">
    <text evidence="7">Involved in nucleolar processing of pre-18S ribosomal RNA.</text>
</comment>
<comment type="similarity">
    <text evidence="2 7">Belongs to the HEATR1/UTP10 family.</text>
</comment>
<dbReference type="Gene3D" id="1.25.10.10">
    <property type="entry name" value="Leucine-rich Repeat Variant"/>
    <property type="match status" value="2"/>
</dbReference>
<dbReference type="SMART" id="SM01036">
    <property type="entry name" value="BP28CT"/>
    <property type="match status" value="1"/>
</dbReference>
<dbReference type="InterPro" id="IPR016024">
    <property type="entry name" value="ARM-type_fold"/>
</dbReference>
<keyword evidence="5 7" id="KW-0539">Nucleus</keyword>
<evidence type="ECO:0000256" key="4">
    <source>
        <dbReference type="ARBA" id="ARBA00022552"/>
    </source>
</evidence>
<dbReference type="Pfam" id="PF23243">
    <property type="entry name" value="HEAT_HEATR1"/>
    <property type="match status" value="1"/>
</dbReference>
<organism evidence="10 11">
    <name type="scientific">Drosophila albomicans</name>
    <name type="common">Fruit fly</name>
    <dbReference type="NCBI Taxonomy" id="7291"/>
    <lineage>
        <taxon>Eukaryota</taxon>
        <taxon>Metazoa</taxon>
        <taxon>Ecdysozoa</taxon>
        <taxon>Arthropoda</taxon>
        <taxon>Hexapoda</taxon>
        <taxon>Insecta</taxon>
        <taxon>Pterygota</taxon>
        <taxon>Neoptera</taxon>
        <taxon>Endopterygota</taxon>
        <taxon>Diptera</taxon>
        <taxon>Brachycera</taxon>
        <taxon>Muscomorpha</taxon>
        <taxon>Ephydroidea</taxon>
        <taxon>Drosophilidae</taxon>
        <taxon>Drosophila</taxon>
    </lineage>
</organism>
<dbReference type="InterPro" id="IPR056473">
    <property type="entry name" value="HEAT_Utp10/HEAT1"/>
</dbReference>
<dbReference type="InterPro" id="IPR040191">
    <property type="entry name" value="UTP10"/>
</dbReference>
<dbReference type="Proteomes" id="UP000515160">
    <property type="component" value="Chromosome 2L"/>
</dbReference>
<dbReference type="GO" id="GO:0030686">
    <property type="term" value="C:90S preribosome"/>
    <property type="evidence" value="ECO:0007669"/>
    <property type="project" value="TreeGrafter"/>
</dbReference>
<accession>A0A6P8WEU6</accession>
<feature type="domain" description="BP28 C-terminal" evidence="9">
    <location>
        <begin position="1851"/>
        <end position="2003"/>
    </location>
</feature>
<dbReference type="GO" id="GO:0030515">
    <property type="term" value="F:snoRNA binding"/>
    <property type="evidence" value="ECO:0007669"/>
    <property type="project" value="TreeGrafter"/>
</dbReference>
<keyword evidence="4 7" id="KW-0698">rRNA processing</keyword>
<proteinExistence type="inferred from homology"/>
<gene>
    <name evidence="11" type="primary">LOC117563528</name>
</gene>
<evidence type="ECO:0000256" key="2">
    <source>
        <dbReference type="ARBA" id="ARBA00010559"/>
    </source>
</evidence>
<dbReference type="GeneID" id="117563528"/>